<organism evidence="3 4">
    <name type="scientific">Microbacterium marinum</name>
    <dbReference type="NCBI Taxonomy" id="421115"/>
    <lineage>
        <taxon>Bacteria</taxon>
        <taxon>Bacillati</taxon>
        <taxon>Actinomycetota</taxon>
        <taxon>Actinomycetes</taxon>
        <taxon>Micrococcales</taxon>
        <taxon>Microbacteriaceae</taxon>
        <taxon>Microbacterium</taxon>
    </lineage>
</organism>
<dbReference type="RefSeq" id="WP_184216126.1">
    <property type="nucleotide sequence ID" value="NZ_JACHMD010000001.1"/>
</dbReference>
<gene>
    <name evidence="3" type="ORF">BKA24_001199</name>
</gene>
<dbReference type="EMBL" id="JACHMD010000001">
    <property type="protein sequence ID" value="MBB4666490.1"/>
    <property type="molecule type" value="Genomic_DNA"/>
</dbReference>
<feature type="compositionally biased region" description="Low complexity" evidence="1">
    <location>
        <begin position="32"/>
        <end position="52"/>
    </location>
</feature>
<dbReference type="PROSITE" id="PS51257">
    <property type="entry name" value="PROKAR_LIPOPROTEIN"/>
    <property type="match status" value="1"/>
</dbReference>
<feature type="chain" id="PRO_5039474237" description="DUF3558 domain-containing protein" evidence="2">
    <location>
        <begin position="22"/>
        <end position="357"/>
    </location>
</feature>
<name>A0A7W7BPM4_9MICO</name>
<evidence type="ECO:0000256" key="2">
    <source>
        <dbReference type="SAM" id="SignalP"/>
    </source>
</evidence>
<protein>
    <recommendedName>
        <fullName evidence="5">DUF3558 domain-containing protein</fullName>
    </recommendedName>
</protein>
<reference evidence="3 4" key="1">
    <citation type="submission" date="2020-08" db="EMBL/GenBank/DDBJ databases">
        <title>Sequencing the genomes of 1000 actinobacteria strains.</title>
        <authorList>
            <person name="Klenk H.-P."/>
        </authorList>
    </citation>
    <scope>NUCLEOTIDE SEQUENCE [LARGE SCALE GENOMIC DNA]</scope>
    <source>
        <strain evidence="3 4">DSM 24947</strain>
    </source>
</reference>
<proteinExistence type="predicted"/>
<accession>A0A7W7BPM4</accession>
<feature type="region of interest" description="Disordered" evidence="1">
    <location>
        <begin position="31"/>
        <end position="52"/>
    </location>
</feature>
<evidence type="ECO:0000256" key="1">
    <source>
        <dbReference type="SAM" id="MobiDB-lite"/>
    </source>
</evidence>
<dbReference type="AlphaFoldDB" id="A0A7W7BPM4"/>
<evidence type="ECO:0000313" key="4">
    <source>
        <dbReference type="Proteomes" id="UP000573729"/>
    </source>
</evidence>
<evidence type="ECO:0008006" key="5">
    <source>
        <dbReference type="Google" id="ProtNLM"/>
    </source>
</evidence>
<feature type="signal peptide" evidence="2">
    <location>
        <begin position="1"/>
        <end position="21"/>
    </location>
</feature>
<evidence type="ECO:0000313" key="3">
    <source>
        <dbReference type="EMBL" id="MBB4666490.1"/>
    </source>
</evidence>
<sequence length="357" mass="37583">MRLRVGILIAFVSALVLVGCAASPTLPQTVGTAAPTPEMSSSATPTPSEPPTVTVPTRFFDGDCAAVLTGAELDDLLGEGWTTFDDYLAAVDGIALPDPLPEGTLGGLTCRWVANEVSSSEVHNLSLLLLPVDQVPAEFLDTFDAKRCDPSYDTSICRLSRSVDGVWIMASPPYYGEGSMGEPSEAFLDRTIAAAAAGVASRGGAPVPATRTAQWWTLPSCEEFASHMRFDELTEGGFESGYWEGSEQAEQSLMAAADVSKDCPYYSSSDRLAPDEEHRIFSVSVYPGGHWMWDVILDGGVDVELTGARAAVAVSYDEHLVNVYATDGVNVVVAGGAEGVEFAADVAERALAALASG</sequence>
<keyword evidence="2" id="KW-0732">Signal</keyword>
<dbReference type="Proteomes" id="UP000573729">
    <property type="component" value="Unassembled WGS sequence"/>
</dbReference>
<comment type="caution">
    <text evidence="3">The sequence shown here is derived from an EMBL/GenBank/DDBJ whole genome shotgun (WGS) entry which is preliminary data.</text>
</comment>
<keyword evidence="4" id="KW-1185">Reference proteome</keyword>